<keyword evidence="3 5" id="KW-0067">ATP-binding</keyword>
<protein>
    <submittedName>
        <fullName evidence="5">ABC transporter ATP-binding protein</fullName>
    </submittedName>
</protein>
<dbReference type="GO" id="GO:0016887">
    <property type="term" value="F:ATP hydrolysis activity"/>
    <property type="evidence" value="ECO:0007669"/>
    <property type="project" value="InterPro"/>
</dbReference>
<gene>
    <name evidence="5" type="ORF">DZF97_00380</name>
    <name evidence="6" type="ORF">LIV34_000475</name>
</gene>
<dbReference type="CDD" id="cd03230">
    <property type="entry name" value="ABC_DR_subfamily_A"/>
    <property type="match status" value="1"/>
</dbReference>
<name>A0A399QMM4_9MICO</name>
<dbReference type="InterPro" id="IPR003439">
    <property type="entry name" value="ABC_transporter-like_ATP-bd"/>
</dbReference>
<dbReference type="SMART" id="SM00382">
    <property type="entry name" value="AAA"/>
    <property type="match status" value="1"/>
</dbReference>
<dbReference type="InterPro" id="IPR003593">
    <property type="entry name" value="AAA+_ATPase"/>
</dbReference>
<dbReference type="SUPFAM" id="SSF52540">
    <property type="entry name" value="P-loop containing nucleoside triphosphate hydrolases"/>
    <property type="match status" value="1"/>
</dbReference>
<evidence type="ECO:0000256" key="1">
    <source>
        <dbReference type="ARBA" id="ARBA00022448"/>
    </source>
</evidence>
<evidence type="ECO:0000313" key="7">
    <source>
        <dbReference type="Proteomes" id="UP000265361"/>
    </source>
</evidence>
<reference evidence="5 7" key="1">
    <citation type="submission" date="2018-08" db="EMBL/GenBank/DDBJ databases">
        <title>Genome Sequence of Clavibacter michiganensis Subspecies type strains, and the Atypical Peach-Colored Strains Isolated from Tomato.</title>
        <authorList>
            <person name="Osdaghi E."/>
            <person name="Portier P."/>
            <person name="Briand M."/>
            <person name="Jacques M.-A."/>
        </authorList>
    </citation>
    <scope>NUCLEOTIDE SEQUENCE [LARGE SCALE GENOMIC DNA]</scope>
    <source>
        <strain evidence="5 7">CFBP 7577</strain>
    </source>
</reference>
<dbReference type="GO" id="GO:0005524">
    <property type="term" value="F:ATP binding"/>
    <property type="evidence" value="ECO:0007669"/>
    <property type="project" value="UniProtKB-KW"/>
</dbReference>
<evidence type="ECO:0000313" key="6">
    <source>
        <dbReference type="EMBL" id="UQB05435.1"/>
    </source>
</evidence>
<dbReference type="EMBL" id="CP086345">
    <property type="protein sequence ID" value="UQB05435.1"/>
    <property type="molecule type" value="Genomic_DNA"/>
</dbReference>
<proteinExistence type="predicted"/>
<dbReference type="RefSeq" id="WP_015489251.1">
    <property type="nucleotide sequence ID" value="NZ_CP033721.2"/>
</dbReference>
<dbReference type="Proteomes" id="UP001056208">
    <property type="component" value="Chromosome"/>
</dbReference>
<keyword evidence="1" id="KW-0813">Transport</keyword>
<evidence type="ECO:0000313" key="8">
    <source>
        <dbReference type="Proteomes" id="UP001056208"/>
    </source>
</evidence>
<accession>A0A399QMM4</accession>
<dbReference type="PANTHER" id="PTHR42939:SF1">
    <property type="entry name" value="ABC TRANSPORTER ATP-BINDING PROTEIN ALBC-RELATED"/>
    <property type="match status" value="1"/>
</dbReference>
<reference evidence="6" key="2">
    <citation type="submission" date="2021-11" db="EMBL/GenBank/DDBJ databases">
        <authorList>
            <person name="Li G."/>
            <person name="Jia Q."/>
            <person name="Yang F."/>
            <person name="Zhang C."/>
            <person name="Singh A."/>
            <person name="Lorenz A.J."/>
            <person name="Jackson-Ziems T."/>
            <person name="Vidaver A."/>
            <person name="Alfano J.R."/>
        </authorList>
    </citation>
    <scope>NUCLEOTIDE SEQUENCE</scope>
    <source>
        <strain evidence="6">CNK-2</strain>
    </source>
</reference>
<dbReference type="Pfam" id="PF00005">
    <property type="entry name" value="ABC_tran"/>
    <property type="match status" value="1"/>
</dbReference>
<dbReference type="InterPro" id="IPR051782">
    <property type="entry name" value="ABC_Transporter_VariousFunc"/>
</dbReference>
<dbReference type="InterPro" id="IPR027417">
    <property type="entry name" value="P-loop_NTPase"/>
</dbReference>
<evidence type="ECO:0000256" key="2">
    <source>
        <dbReference type="ARBA" id="ARBA00022741"/>
    </source>
</evidence>
<dbReference type="PANTHER" id="PTHR42939">
    <property type="entry name" value="ABC TRANSPORTER ATP-BINDING PROTEIN ALBC-RELATED"/>
    <property type="match status" value="1"/>
</dbReference>
<evidence type="ECO:0000313" key="5">
    <source>
        <dbReference type="EMBL" id="RIJ19574.1"/>
    </source>
</evidence>
<dbReference type="AlphaFoldDB" id="A0A399QMM4"/>
<dbReference type="Proteomes" id="UP000265361">
    <property type="component" value="Unassembled WGS sequence"/>
</dbReference>
<evidence type="ECO:0000259" key="4">
    <source>
        <dbReference type="PROSITE" id="PS50893"/>
    </source>
</evidence>
<keyword evidence="8" id="KW-1185">Reference proteome</keyword>
<organism evidence="5 7">
    <name type="scientific">Clavibacter nebraskensis</name>
    <dbReference type="NCBI Taxonomy" id="31963"/>
    <lineage>
        <taxon>Bacteria</taxon>
        <taxon>Bacillati</taxon>
        <taxon>Actinomycetota</taxon>
        <taxon>Actinomycetes</taxon>
        <taxon>Micrococcales</taxon>
        <taxon>Microbacteriaceae</taxon>
        <taxon>Clavibacter</taxon>
    </lineage>
</organism>
<dbReference type="PROSITE" id="PS50893">
    <property type="entry name" value="ABC_TRANSPORTER_2"/>
    <property type="match status" value="1"/>
</dbReference>
<feature type="domain" description="ABC transporter" evidence="4">
    <location>
        <begin position="1"/>
        <end position="239"/>
    </location>
</feature>
<dbReference type="GeneID" id="92982309"/>
<dbReference type="Gene3D" id="3.40.50.300">
    <property type="entry name" value="P-loop containing nucleotide triphosphate hydrolases"/>
    <property type="match status" value="1"/>
</dbReference>
<sequence>MSVLRVSDLQVRYRGFTLGPVDLVLERGDFASLIGPNGSGKSTLIRAALGLEPGMASGTVEILGQPALRRPRQTFSRVSYVTDSPRDVLAEFTAREYWDYCRIAFESARGEPIEGWDERADVYAAMLDFPADQRRPISALSLGTARKAQIIAALLPAPDLVVLDEPFIGLDFIASRAFEALLLQLKQSQVSVLASSHDLDLAARVANRILVLREGRLLLDEQVSALTGGVEEAVICALASARTASS</sequence>
<dbReference type="EMBL" id="QWED01000003">
    <property type="protein sequence ID" value="RIJ19574.1"/>
    <property type="molecule type" value="Genomic_DNA"/>
</dbReference>
<evidence type="ECO:0000256" key="3">
    <source>
        <dbReference type="ARBA" id="ARBA00022840"/>
    </source>
</evidence>
<keyword evidence="2" id="KW-0547">Nucleotide-binding</keyword>